<accession>A0AAX4HL41</accession>
<evidence type="ECO:0000313" key="2">
    <source>
        <dbReference type="EMBL" id="WPU63915.1"/>
    </source>
</evidence>
<organism evidence="2 3">
    <name type="scientific">Peredibacter starrii</name>
    <dbReference type="NCBI Taxonomy" id="28202"/>
    <lineage>
        <taxon>Bacteria</taxon>
        <taxon>Pseudomonadati</taxon>
        <taxon>Bdellovibrionota</taxon>
        <taxon>Bacteriovoracia</taxon>
        <taxon>Bacteriovoracales</taxon>
        <taxon>Bacteriovoracaceae</taxon>
        <taxon>Peredibacter</taxon>
    </lineage>
</organism>
<dbReference type="Proteomes" id="UP001324634">
    <property type="component" value="Chromosome"/>
</dbReference>
<feature type="chain" id="PRO_5043657403" evidence="1">
    <location>
        <begin position="19"/>
        <end position="75"/>
    </location>
</feature>
<gene>
    <name evidence="2" type="ORF">SOO65_14565</name>
</gene>
<dbReference type="KEGG" id="psti:SOO65_14565"/>
<dbReference type="AlphaFoldDB" id="A0AAX4HL41"/>
<keyword evidence="1" id="KW-0732">Signal</keyword>
<evidence type="ECO:0000256" key="1">
    <source>
        <dbReference type="SAM" id="SignalP"/>
    </source>
</evidence>
<reference evidence="2 3" key="1">
    <citation type="submission" date="2023-11" db="EMBL/GenBank/DDBJ databases">
        <title>Peredibacter starrii A3.12.</title>
        <authorList>
            <person name="Mitchell R.J."/>
        </authorList>
    </citation>
    <scope>NUCLEOTIDE SEQUENCE [LARGE SCALE GENOMIC DNA]</scope>
    <source>
        <strain evidence="2 3">A3.12</strain>
    </source>
</reference>
<evidence type="ECO:0000313" key="3">
    <source>
        <dbReference type="Proteomes" id="UP001324634"/>
    </source>
</evidence>
<keyword evidence="3" id="KW-1185">Reference proteome</keyword>
<protein>
    <submittedName>
        <fullName evidence="2">Uncharacterized protein</fullName>
    </submittedName>
</protein>
<proteinExistence type="predicted"/>
<dbReference type="RefSeq" id="WP_321391551.1">
    <property type="nucleotide sequence ID" value="NZ_CP139487.1"/>
</dbReference>
<feature type="signal peptide" evidence="1">
    <location>
        <begin position="1"/>
        <end position="18"/>
    </location>
</feature>
<name>A0AAX4HL41_9BACT</name>
<sequence length="75" mass="8106">MKTTLGLFLLMTSFSTSAGTTDSLFLRAVVPHKVSVKMNKQGKPELKSNSKLSVGHPQLVTTRTSNSYVVAVIQP</sequence>
<dbReference type="EMBL" id="CP139487">
    <property type="protein sequence ID" value="WPU63915.1"/>
    <property type="molecule type" value="Genomic_DNA"/>
</dbReference>